<evidence type="ECO:0000256" key="2">
    <source>
        <dbReference type="ARBA" id="ARBA00022729"/>
    </source>
</evidence>
<evidence type="ECO:0000313" key="10">
    <source>
        <dbReference type="EnsemblPlants" id="OPUNC08G17640.1"/>
    </source>
</evidence>
<dbReference type="PROSITE" id="PS00108">
    <property type="entry name" value="PROTEIN_KINASE_ST"/>
    <property type="match status" value="1"/>
</dbReference>
<evidence type="ECO:0000256" key="4">
    <source>
        <dbReference type="ARBA" id="ARBA00022840"/>
    </source>
</evidence>
<dbReference type="InterPro" id="IPR025287">
    <property type="entry name" value="WAK_GUB"/>
</dbReference>
<dbReference type="HOGENOM" id="CLU_000288_43_5_1"/>
<dbReference type="SMART" id="SM00220">
    <property type="entry name" value="S_TKc"/>
    <property type="match status" value="1"/>
</dbReference>
<dbReference type="InterPro" id="IPR001245">
    <property type="entry name" value="Ser-Thr/Tyr_kinase_cat_dom"/>
</dbReference>
<dbReference type="PROSITE" id="PS50011">
    <property type="entry name" value="PROTEIN_KINASE_DOM"/>
    <property type="match status" value="1"/>
</dbReference>
<accession>A0A0E0LWK0</accession>
<feature type="signal peptide" evidence="8">
    <location>
        <begin position="1"/>
        <end position="18"/>
    </location>
</feature>
<dbReference type="Pfam" id="PF13947">
    <property type="entry name" value="GUB_WAK_bind"/>
    <property type="match status" value="1"/>
</dbReference>
<evidence type="ECO:0000256" key="8">
    <source>
        <dbReference type="SAM" id="SignalP"/>
    </source>
</evidence>
<proteinExistence type="predicted"/>
<dbReference type="eggNOG" id="ENOG502RMXX">
    <property type="taxonomic scope" value="Eukaryota"/>
</dbReference>
<dbReference type="InterPro" id="IPR000719">
    <property type="entry name" value="Prot_kinase_dom"/>
</dbReference>
<keyword evidence="11" id="KW-1185">Reference proteome</keyword>
<reference evidence="10" key="2">
    <citation type="submission" date="2018-05" db="EMBL/GenBank/DDBJ databases">
        <title>OpunRS2 (Oryza punctata Reference Sequence Version 2).</title>
        <authorList>
            <person name="Zhang J."/>
            <person name="Kudrna D."/>
            <person name="Lee S."/>
            <person name="Talag J."/>
            <person name="Welchert J."/>
            <person name="Wing R.A."/>
        </authorList>
    </citation>
    <scope>NUCLEOTIDE SEQUENCE [LARGE SCALE GENOMIC DNA]</scope>
</reference>
<evidence type="ECO:0000256" key="7">
    <source>
        <dbReference type="SAM" id="MobiDB-lite"/>
    </source>
</evidence>
<dbReference type="EnsemblPlants" id="OPUNC08G17640.1">
    <property type="protein sequence ID" value="OPUNC08G17640.1"/>
    <property type="gene ID" value="OPUNC08G17640"/>
</dbReference>
<evidence type="ECO:0000256" key="5">
    <source>
        <dbReference type="ARBA" id="ARBA00023157"/>
    </source>
</evidence>
<feature type="domain" description="Protein kinase" evidence="9">
    <location>
        <begin position="364"/>
        <end position="672"/>
    </location>
</feature>
<dbReference type="GO" id="GO:0004674">
    <property type="term" value="F:protein serine/threonine kinase activity"/>
    <property type="evidence" value="ECO:0007669"/>
    <property type="project" value="TreeGrafter"/>
</dbReference>
<keyword evidence="5" id="KW-1015">Disulfide bond</keyword>
<evidence type="ECO:0000256" key="3">
    <source>
        <dbReference type="ARBA" id="ARBA00022741"/>
    </source>
</evidence>
<dbReference type="AlphaFoldDB" id="A0A0E0LWK0"/>
<dbReference type="Gramene" id="OPUNC08G17640.1">
    <property type="protein sequence ID" value="OPUNC08G17640.1"/>
    <property type="gene ID" value="OPUNC08G17640"/>
</dbReference>
<dbReference type="PANTHER" id="PTHR27005">
    <property type="entry name" value="WALL-ASSOCIATED RECEPTOR KINASE-LIKE 21"/>
    <property type="match status" value="1"/>
</dbReference>
<keyword evidence="4" id="KW-0067">ATP-binding</keyword>
<dbReference type="InterPro" id="IPR008271">
    <property type="entry name" value="Ser/Thr_kinase_AS"/>
</dbReference>
<evidence type="ECO:0000256" key="6">
    <source>
        <dbReference type="ARBA" id="ARBA00023180"/>
    </source>
</evidence>
<reference evidence="10" key="1">
    <citation type="submission" date="2015-04" db="UniProtKB">
        <authorList>
            <consortium name="EnsemblPlants"/>
        </authorList>
    </citation>
    <scope>IDENTIFICATION</scope>
</reference>
<keyword evidence="2 8" id="KW-0732">Signal</keyword>
<dbReference type="GO" id="GO:0005524">
    <property type="term" value="F:ATP binding"/>
    <property type="evidence" value="ECO:0007669"/>
    <property type="project" value="UniProtKB-KW"/>
</dbReference>
<protein>
    <recommendedName>
        <fullName evidence="9">Protein kinase domain-containing protein</fullName>
    </recommendedName>
</protein>
<dbReference type="OMA" id="VETRWWH"/>
<evidence type="ECO:0000313" key="11">
    <source>
        <dbReference type="Proteomes" id="UP000026962"/>
    </source>
</evidence>
<dbReference type="PANTHER" id="PTHR27005:SF214">
    <property type="entry name" value="OS08G0501600 PROTEIN"/>
    <property type="match status" value="1"/>
</dbReference>
<feature type="region of interest" description="Disordered" evidence="7">
    <location>
        <begin position="583"/>
        <end position="605"/>
    </location>
</feature>
<dbReference type="InterPro" id="IPR045274">
    <property type="entry name" value="WAK-like"/>
</dbReference>
<dbReference type="GO" id="GO:0030247">
    <property type="term" value="F:polysaccharide binding"/>
    <property type="evidence" value="ECO:0007669"/>
    <property type="project" value="InterPro"/>
</dbReference>
<dbReference type="GO" id="GO:0005886">
    <property type="term" value="C:plasma membrane"/>
    <property type="evidence" value="ECO:0007669"/>
    <property type="project" value="TreeGrafter"/>
</dbReference>
<dbReference type="Pfam" id="PF07714">
    <property type="entry name" value="PK_Tyr_Ser-Thr"/>
    <property type="match status" value="1"/>
</dbReference>
<dbReference type="SUPFAM" id="SSF56112">
    <property type="entry name" value="Protein kinase-like (PK-like)"/>
    <property type="match status" value="1"/>
</dbReference>
<dbReference type="Gene3D" id="3.30.200.20">
    <property type="entry name" value="Phosphorylase Kinase, domain 1"/>
    <property type="match status" value="1"/>
</dbReference>
<dbReference type="InterPro" id="IPR011009">
    <property type="entry name" value="Kinase-like_dom_sf"/>
</dbReference>
<dbReference type="Gene3D" id="1.10.510.10">
    <property type="entry name" value="Transferase(Phosphotransferase) domain 1"/>
    <property type="match status" value="1"/>
</dbReference>
<name>A0A0E0LWK0_ORYPU</name>
<keyword evidence="3" id="KW-0547">Nucleotide-binding</keyword>
<keyword evidence="6" id="KW-0325">Glycoprotein</keyword>
<sequence length="672" mass="73951">MQSRLAGILLLLAVNTHATPAAAAGDITLLGCRSKCGDVEVPFPFGTTPRCSRPGFMVICVDDDETGTGTAKRKKKQQRPKLLLERDDGRPVLEISVANSTVRISSPVWFFFFNIGNTTPSSPDTEAAGRTSSPRGGTASIVHAGCGFRATSWTTTMTTFNACSSSCSAPDTPQKLRNSRCDNGTAGCCDVTIPAGGLTSLVTQFNWSSGERGIASPWITANARVVAVETRWWHYATNVFMLKMSLLAVGHASGLVIPAVLDWAFDNASCAEARGAPASYVCVSKNSECVDSTRSGSAHGYVCRRGHGYQGNPYVRNGCQRIHRKLKIRKAKKMREYFFKQNHGLLLQHLVDKDIAERMIFNLKELEKAINMFDEARILGGGHDEILSNQQVVAIKKSKIVVQREIDGFINEVEILSQINHRNVVKLCGCFLEIEVSLLLYEFIPNGTLYDHLHVDNPHALSWKDRLRITSEVAGSLAYLHSTTSTSIVHRDIKTSNILLDDRLIAKVLDFGASRGIAIDKSGVTTVIQSITIQDGVILVELLTRKKPTAYMPYDGVGLVAHFILLLSEDRLSDILDKIRSRRGERPGQESGSNSSNVLKREDRPSMRHVEISLGGLHGSYNNYLNNLGEEQLIRPSDSALQGSNSIVQANNTSRRRYNMEKEFLQTANLTR</sequence>
<feature type="chain" id="PRO_5002367074" description="Protein kinase domain-containing protein" evidence="8">
    <location>
        <begin position="19"/>
        <end position="672"/>
    </location>
</feature>
<dbReference type="STRING" id="4537.A0A0E0LWK0"/>
<dbReference type="GO" id="GO:0007166">
    <property type="term" value="P:cell surface receptor signaling pathway"/>
    <property type="evidence" value="ECO:0007669"/>
    <property type="project" value="InterPro"/>
</dbReference>
<organism evidence="10">
    <name type="scientific">Oryza punctata</name>
    <name type="common">Red rice</name>
    <dbReference type="NCBI Taxonomy" id="4537"/>
    <lineage>
        <taxon>Eukaryota</taxon>
        <taxon>Viridiplantae</taxon>
        <taxon>Streptophyta</taxon>
        <taxon>Embryophyta</taxon>
        <taxon>Tracheophyta</taxon>
        <taxon>Spermatophyta</taxon>
        <taxon>Magnoliopsida</taxon>
        <taxon>Liliopsida</taxon>
        <taxon>Poales</taxon>
        <taxon>Poaceae</taxon>
        <taxon>BOP clade</taxon>
        <taxon>Oryzoideae</taxon>
        <taxon>Oryzeae</taxon>
        <taxon>Oryzinae</taxon>
        <taxon>Oryza</taxon>
    </lineage>
</organism>
<comment type="subcellular location">
    <subcellularLocation>
        <location evidence="1">Membrane</location>
        <topology evidence="1">Single-pass type I membrane protein</topology>
    </subcellularLocation>
</comment>
<evidence type="ECO:0000259" key="9">
    <source>
        <dbReference type="PROSITE" id="PS50011"/>
    </source>
</evidence>
<dbReference type="Proteomes" id="UP000026962">
    <property type="component" value="Chromosome 8"/>
</dbReference>
<evidence type="ECO:0000256" key="1">
    <source>
        <dbReference type="ARBA" id="ARBA00004479"/>
    </source>
</evidence>